<sequence>MLKPYEYNKQFAYDSGWDKYALSYSKLLRPDTIYSLTKDLAHDIVKHYIPEGKNKKVLDLNCGTGNDFPFFLSEGYKIVGTDGSGGMLNKACESYQKAYKKGNIRLYQSMMEDLGKATFKENQFDLIYSITGGYSYIDDDSFLKVNQILSNYLKKGGYLITAHLTPFCLGEFLYRIKSRQFGASLLRLKKTLTVPIKGERYRMYLRSNRKLKKLRTKELEFCSAHPILTTTAPYQTGYAPNVKKLKRRREVEFGRLFKPVYNTIADQILIVEQKK</sequence>
<evidence type="ECO:0000259" key="1">
    <source>
        <dbReference type="Pfam" id="PF13649"/>
    </source>
</evidence>
<dbReference type="Proteomes" id="UP001060919">
    <property type="component" value="Chromosome"/>
</dbReference>
<keyword evidence="2" id="KW-0808">Transferase</keyword>
<name>A0A915YGN4_9BACT</name>
<evidence type="ECO:0000313" key="3">
    <source>
        <dbReference type="Proteomes" id="UP001060919"/>
    </source>
</evidence>
<feature type="domain" description="Methyltransferase" evidence="1">
    <location>
        <begin position="57"/>
        <end position="157"/>
    </location>
</feature>
<dbReference type="KEGG" id="aup:AsAng_0035400"/>
<gene>
    <name evidence="2" type="ORF">AsAng_0035400</name>
</gene>
<dbReference type="CDD" id="cd02440">
    <property type="entry name" value="AdoMet_MTases"/>
    <property type="match status" value="1"/>
</dbReference>
<reference evidence="2" key="1">
    <citation type="submission" date="2022-09" db="EMBL/GenBank/DDBJ databases">
        <title>Aureispira anguillicida sp. nov., isolated from Leptocephalus of Japanese eel Anguilla japonica.</title>
        <authorList>
            <person name="Yuasa K."/>
            <person name="Mekata T."/>
            <person name="Ikunari K."/>
        </authorList>
    </citation>
    <scope>NUCLEOTIDE SEQUENCE</scope>
    <source>
        <strain evidence="2">EL160426</strain>
    </source>
</reference>
<dbReference type="Gene3D" id="3.40.50.150">
    <property type="entry name" value="Vaccinia Virus protein VP39"/>
    <property type="match status" value="1"/>
</dbReference>
<proteinExistence type="predicted"/>
<accession>A0A915YGN4</accession>
<keyword evidence="2" id="KW-0489">Methyltransferase</keyword>
<dbReference type="InterPro" id="IPR029063">
    <property type="entry name" value="SAM-dependent_MTases_sf"/>
</dbReference>
<dbReference type="InterPro" id="IPR041698">
    <property type="entry name" value="Methyltransf_25"/>
</dbReference>
<dbReference type="Pfam" id="PF13649">
    <property type="entry name" value="Methyltransf_25"/>
    <property type="match status" value="1"/>
</dbReference>
<dbReference type="RefSeq" id="WP_264788166.1">
    <property type="nucleotide sequence ID" value="NZ_AP026867.1"/>
</dbReference>
<dbReference type="SUPFAM" id="SSF53335">
    <property type="entry name" value="S-adenosyl-L-methionine-dependent methyltransferases"/>
    <property type="match status" value="1"/>
</dbReference>
<dbReference type="AlphaFoldDB" id="A0A915YGN4"/>
<organism evidence="2 3">
    <name type="scientific">Aureispira anguillae</name>
    <dbReference type="NCBI Taxonomy" id="2864201"/>
    <lineage>
        <taxon>Bacteria</taxon>
        <taxon>Pseudomonadati</taxon>
        <taxon>Bacteroidota</taxon>
        <taxon>Saprospiria</taxon>
        <taxon>Saprospirales</taxon>
        <taxon>Saprospiraceae</taxon>
        <taxon>Aureispira</taxon>
    </lineage>
</organism>
<dbReference type="GO" id="GO:0008168">
    <property type="term" value="F:methyltransferase activity"/>
    <property type="evidence" value="ECO:0007669"/>
    <property type="project" value="UniProtKB-KW"/>
</dbReference>
<keyword evidence="3" id="KW-1185">Reference proteome</keyword>
<protein>
    <submittedName>
        <fullName evidence="2">Class I SAM-dependent methyltransferase</fullName>
    </submittedName>
</protein>
<evidence type="ECO:0000313" key="2">
    <source>
        <dbReference type="EMBL" id="BDS12815.1"/>
    </source>
</evidence>
<dbReference type="EMBL" id="AP026867">
    <property type="protein sequence ID" value="BDS12815.1"/>
    <property type="molecule type" value="Genomic_DNA"/>
</dbReference>
<dbReference type="GO" id="GO:0032259">
    <property type="term" value="P:methylation"/>
    <property type="evidence" value="ECO:0007669"/>
    <property type="project" value="UniProtKB-KW"/>
</dbReference>